<accession>A0A9N9W771</accession>
<reference evidence="1" key="1">
    <citation type="submission" date="2021-12" db="EMBL/GenBank/DDBJ databases">
        <authorList>
            <person name="King R."/>
        </authorList>
    </citation>
    <scope>NUCLEOTIDE SEQUENCE</scope>
</reference>
<evidence type="ECO:0000313" key="2">
    <source>
        <dbReference type="Proteomes" id="UP001153714"/>
    </source>
</evidence>
<dbReference type="InterPro" id="IPR004245">
    <property type="entry name" value="DUF229"/>
</dbReference>
<name>A0A9N9W771_9NEOP</name>
<dbReference type="OrthoDB" id="413313at2759"/>
<gene>
    <name evidence="1" type="ORF">DIATSA_LOCUS1780</name>
</gene>
<evidence type="ECO:0008006" key="3">
    <source>
        <dbReference type="Google" id="ProtNLM"/>
    </source>
</evidence>
<reference evidence="1" key="2">
    <citation type="submission" date="2022-10" db="EMBL/GenBank/DDBJ databases">
        <authorList>
            <consortium name="ENA_rothamsted_submissions"/>
            <consortium name="culmorum"/>
            <person name="King R."/>
        </authorList>
    </citation>
    <scope>NUCLEOTIDE SEQUENCE</scope>
</reference>
<dbReference type="EMBL" id="OU893342">
    <property type="protein sequence ID" value="CAG9783616.1"/>
    <property type="molecule type" value="Genomic_DNA"/>
</dbReference>
<evidence type="ECO:0000313" key="1">
    <source>
        <dbReference type="EMBL" id="CAG9783616.1"/>
    </source>
</evidence>
<proteinExistence type="predicted"/>
<dbReference type="SUPFAM" id="SSF53649">
    <property type="entry name" value="Alkaline phosphatase-like"/>
    <property type="match status" value="1"/>
</dbReference>
<dbReference type="FunFam" id="3.40.720.10:FF:000017">
    <property type="entry name" value="Predicted protein"/>
    <property type="match status" value="1"/>
</dbReference>
<dbReference type="Gene3D" id="3.40.720.10">
    <property type="entry name" value="Alkaline Phosphatase, subunit A"/>
    <property type="match status" value="1"/>
</dbReference>
<dbReference type="Pfam" id="PF02995">
    <property type="entry name" value="DUF229"/>
    <property type="match status" value="1"/>
</dbReference>
<keyword evidence="2" id="KW-1185">Reference proteome</keyword>
<dbReference type="CDD" id="cd16021">
    <property type="entry name" value="ALP_like"/>
    <property type="match status" value="1"/>
</dbReference>
<organism evidence="1 2">
    <name type="scientific">Diatraea saccharalis</name>
    <name type="common">sugarcane borer</name>
    <dbReference type="NCBI Taxonomy" id="40085"/>
    <lineage>
        <taxon>Eukaryota</taxon>
        <taxon>Metazoa</taxon>
        <taxon>Ecdysozoa</taxon>
        <taxon>Arthropoda</taxon>
        <taxon>Hexapoda</taxon>
        <taxon>Insecta</taxon>
        <taxon>Pterygota</taxon>
        <taxon>Neoptera</taxon>
        <taxon>Endopterygota</taxon>
        <taxon>Lepidoptera</taxon>
        <taxon>Glossata</taxon>
        <taxon>Ditrysia</taxon>
        <taxon>Pyraloidea</taxon>
        <taxon>Crambidae</taxon>
        <taxon>Crambinae</taxon>
        <taxon>Diatraea</taxon>
    </lineage>
</organism>
<sequence length="469" mass="54321">MTNLPIIHMPLNEIYPDDSESDDSQELYDRNRGAFVDTVGCQIPIAMIPYKKYKNRQKNCGKRAVFLKKVDDGYIADNTFPNLMAALSGKNMSSISNSCYKRMDVCNEFLIWNQFKNSGYVTAYGEDYLRLPDTFSKEYTYNNVPTDHYLRPFYLHGEHELFNRSLVCTGKVTSGQHLLDYAYDFALTYRFSMFFGVFWMNTFSHNVNSYPEEADKMFEGFLNRLTYTGILENTFIIFFSDHGIRFGEYRLDPASYYEERNPAFFMWAPVRFQAHYPLLFKAAAVNQFRLITPYDLYNTLVNINTLSELRNYTEGLSEACPLCHSIFREISGNRTCADGSIHPKWCPCHKLYPLDSQDMEGMKSVVYASTKIKAMIKTIKTDRCWGCLKLAIKNVIRIHFYYNYLSLYYVVAFSMTPGNITYEAVVSKKGPHLELVGDISVISVYRGLGKCAPNQRDRLFCVCKKKENC</sequence>
<dbReference type="Proteomes" id="UP001153714">
    <property type="component" value="Chromosome 11"/>
</dbReference>
<dbReference type="PANTHER" id="PTHR10974">
    <property type="entry name" value="FI08016P-RELATED"/>
    <property type="match status" value="1"/>
</dbReference>
<dbReference type="GO" id="GO:0005615">
    <property type="term" value="C:extracellular space"/>
    <property type="evidence" value="ECO:0007669"/>
    <property type="project" value="TreeGrafter"/>
</dbReference>
<dbReference type="InterPro" id="IPR017850">
    <property type="entry name" value="Alkaline_phosphatase_core_sf"/>
</dbReference>
<protein>
    <recommendedName>
        <fullName evidence="3">Sulfatase N-terminal domain-containing protein</fullName>
    </recommendedName>
</protein>
<dbReference type="AlphaFoldDB" id="A0A9N9W771"/>
<dbReference type="PANTHER" id="PTHR10974:SF9">
    <property type="entry name" value="DUF229 DOMAIN CONTAINING PROTEIN-RELATED"/>
    <property type="match status" value="1"/>
</dbReference>